<feature type="transmembrane region" description="Helical" evidence="11">
    <location>
        <begin position="193"/>
        <end position="215"/>
    </location>
</feature>
<evidence type="ECO:0000256" key="8">
    <source>
        <dbReference type="ARBA" id="ARBA00023214"/>
    </source>
</evidence>
<dbReference type="InterPro" id="IPR046342">
    <property type="entry name" value="CBS_dom_sf"/>
</dbReference>
<evidence type="ECO:0000259" key="12">
    <source>
        <dbReference type="PROSITE" id="PS51371"/>
    </source>
</evidence>
<dbReference type="Pfam" id="PF00654">
    <property type="entry name" value="Voltage_CLC"/>
    <property type="match status" value="1"/>
</dbReference>
<protein>
    <submittedName>
        <fullName evidence="13">Chloride channel protein</fullName>
    </submittedName>
</protein>
<proteinExistence type="predicted"/>
<sequence length="599" mass="66288">MPQRKRSLLNQFLIWKYKHISAENFLYILSVLIGLLAGISAVTLKNLTHYIFVALETGFIKDVHKGFYFIFPIIGIGLTLLVIKFVVRKKMSHGIPSVLHSISKREAIIDRYQMWASLITSPLTVGFGGSVGLEGPTVTTGAAIGSNVSRLFHLDQRSRTVLVACAAAGAVSCIFKAPITAIVFAVEIFSLELTMISMIPLLLASISAVLTSYFFLGDEVLLHFEIKDRFELSDITFYIILGIGCSFVSIYFTKVYFWMQDFFKKIDNQIYRLLLGGTLIGIIVYFIPPLFGEGFDTMNSVLMGDASSILENNIFNSEAENIWMIVGLLLGLIVFKVIAMALTFGAGGIGGVFAPSLFIGSVSGYVVATVVNHLKLASTNLSLSNFAMVGMAGLLAGVLQAPLTAIFLIAEITGGYELFLPLMTVASISFLITKRFIPHNIYTAALAKKGQLLTHDKDKSVLMLMNINKVIEKDFIVIKPGMTLGELAHNVIVKSKRNNFPVVNKDRELIGLLHMDDIRSIMFNTDLHDTTFVRDLMIAPEDVIDYVNDSMEVIMEKFKITGAWNLPVIRDGKYYGFISKSRLLNAYRRKLIQASDSIA</sequence>
<evidence type="ECO:0000256" key="7">
    <source>
        <dbReference type="ARBA" id="ARBA00023173"/>
    </source>
</evidence>
<feature type="transmembrane region" description="Helical" evidence="11">
    <location>
        <begin position="270"/>
        <end position="291"/>
    </location>
</feature>
<dbReference type="Proteomes" id="UP000092967">
    <property type="component" value="Chromosome"/>
</dbReference>
<dbReference type="SUPFAM" id="SSF54631">
    <property type="entry name" value="CBS-domain pair"/>
    <property type="match status" value="1"/>
</dbReference>
<keyword evidence="2" id="KW-0813">Transport</keyword>
<organism evidence="13 14">
    <name type="scientific">Wenyingzhuangia fucanilytica</name>
    <dbReference type="NCBI Taxonomy" id="1790137"/>
    <lineage>
        <taxon>Bacteria</taxon>
        <taxon>Pseudomonadati</taxon>
        <taxon>Bacteroidota</taxon>
        <taxon>Flavobacteriia</taxon>
        <taxon>Flavobacteriales</taxon>
        <taxon>Flavobacteriaceae</taxon>
        <taxon>Wenyingzhuangia</taxon>
    </lineage>
</organism>
<dbReference type="PROSITE" id="PS51371">
    <property type="entry name" value="CBS"/>
    <property type="match status" value="1"/>
</dbReference>
<keyword evidence="9" id="KW-0407">Ion channel</keyword>
<feature type="transmembrane region" description="Helical" evidence="11">
    <location>
        <begin position="161"/>
        <end position="186"/>
    </location>
</feature>
<dbReference type="InterPro" id="IPR014743">
    <property type="entry name" value="Cl-channel_core"/>
</dbReference>
<dbReference type="SUPFAM" id="SSF81340">
    <property type="entry name" value="Clc chloride channel"/>
    <property type="match status" value="1"/>
</dbReference>
<evidence type="ECO:0000256" key="6">
    <source>
        <dbReference type="ARBA" id="ARBA00023136"/>
    </source>
</evidence>
<evidence type="ECO:0000256" key="9">
    <source>
        <dbReference type="ARBA" id="ARBA00023303"/>
    </source>
</evidence>
<feature type="transmembrane region" description="Helical" evidence="11">
    <location>
        <begin position="67"/>
        <end position="87"/>
    </location>
</feature>
<dbReference type="GO" id="GO:0034707">
    <property type="term" value="C:chloride channel complex"/>
    <property type="evidence" value="ECO:0007669"/>
    <property type="project" value="UniProtKB-KW"/>
</dbReference>
<keyword evidence="3 11" id="KW-0812">Transmembrane</keyword>
<dbReference type="GO" id="GO:0005254">
    <property type="term" value="F:chloride channel activity"/>
    <property type="evidence" value="ECO:0007669"/>
    <property type="project" value="UniProtKB-KW"/>
</dbReference>
<dbReference type="RefSeq" id="WP_068823907.1">
    <property type="nucleotide sequence ID" value="NZ_CP014224.1"/>
</dbReference>
<dbReference type="Gene3D" id="1.10.3080.10">
    <property type="entry name" value="Clc chloride channel"/>
    <property type="match status" value="1"/>
</dbReference>
<dbReference type="PANTHER" id="PTHR43427:SF6">
    <property type="entry name" value="CHLORIDE CHANNEL PROTEIN CLC-E"/>
    <property type="match status" value="1"/>
</dbReference>
<evidence type="ECO:0000313" key="13">
    <source>
        <dbReference type="EMBL" id="ANW94803.1"/>
    </source>
</evidence>
<evidence type="ECO:0000256" key="2">
    <source>
        <dbReference type="ARBA" id="ARBA00022448"/>
    </source>
</evidence>
<keyword evidence="4 11" id="KW-1133">Transmembrane helix</keyword>
<evidence type="ECO:0000256" key="3">
    <source>
        <dbReference type="ARBA" id="ARBA00022692"/>
    </source>
</evidence>
<dbReference type="InterPro" id="IPR001807">
    <property type="entry name" value="ClC"/>
</dbReference>
<keyword evidence="5" id="KW-0406">Ion transport</keyword>
<feature type="transmembrane region" description="Helical" evidence="11">
    <location>
        <begin position="386"/>
        <end position="409"/>
    </location>
</feature>
<name>A0A1B1Y209_9FLAO</name>
<evidence type="ECO:0000256" key="1">
    <source>
        <dbReference type="ARBA" id="ARBA00004141"/>
    </source>
</evidence>
<keyword evidence="7" id="KW-0869">Chloride channel</keyword>
<dbReference type="AlphaFoldDB" id="A0A1B1Y209"/>
<evidence type="ECO:0000256" key="5">
    <source>
        <dbReference type="ARBA" id="ARBA00023065"/>
    </source>
</evidence>
<dbReference type="CDD" id="cd00400">
    <property type="entry name" value="Voltage_gated_ClC"/>
    <property type="match status" value="1"/>
</dbReference>
<dbReference type="PRINTS" id="PR00762">
    <property type="entry name" value="CLCHANNEL"/>
</dbReference>
<accession>A0A1B1Y209</accession>
<evidence type="ECO:0000256" key="4">
    <source>
        <dbReference type="ARBA" id="ARBA00022989"/>
    </source>
</evidence>
<keyword evidence="10" id="KW-0129">CBS domain</keyword>
<dbReference type="EMBL" id="CP014224">
    <property type="protein sequence ID" value="ANW94803.1"/>
    <property type="molecule type" value="Genomic_DNA"/>
</dbReference>
<feature type="transmembrane region" description="Helical" evidence="11">
    <location>
        <begin position="235"/>
        <end position="258"/>
    </location>
</feature>
<feature type="domain" description="CBS" evidence="12">
    <location>
        <begin position="471"/>
        <end position="530"/>
    </location>
</feature>
<dbReference type="PANTHER" id="PTHR43427">
    <property type="entry name" value="CHLORIDE CHANNEL PROTEIN CLC-E"/>
    <property type="match status" value="1"/>
</dbReference>
<evidence type="ECO:0000256" key="11">
    <source>
        <dbReference type="SAM" id="Phobius"/>
    </source>
</evidence>
<keyword evidence="6 11" id="KW-0472">Membrane</keyword>
<feature type="transmembrane region" description="Helical" evidence="11">
    <location>
        <begin position="114"/>
        <end position="133"/>
    </location>
</feature>
<dbReference type="KEGG" id="wfu:AXE80_00175"/>
<gene>
    <name evidence="13" type="ORF">AXE80_00175</name>
</gene>
<evidence type="ECO:0000256" key="10">
    <source>
        <dbReference type="PROSITE-ProRule" id="PRU00703"/>
    </source>
</evidence>
<dbReference type="Pfam" id="PF00571">
    <property type="entry name" value="CBS"/>
    <property type="match status" value="1"/>
</dbReference>
<comment type="subcellular location">
    <subcellularLocation>
        <location evidence="1">Membrane</location>
        <topology evidence="1">Multi-pass membrane protein</topology>
    </subcellularLocation>
</comment>
<reference evidence="13 14" key="1">
    <citation type="submission" date="2016-02" db="EMBL/GenBank/DDBJ databases">
        <authorList>
            <person name="Wen L."/>
            <person name="He K."/>
            <person name="Yang H."/>
        </authorList>
    </citation>
    <scope>NUCLEOTIDE SEQUENCE [LARGE SCALE GENOMIC DNA]</scope>
    <source>
        <strain evidence="13 14">CZ1127</strain>
    </source>
</reference>
<feature type="transmembrane region" description="Helical" evidence="11">
    <location>
        <begin position="352"/>
        <end position="374"/>
    </location>
</feature>
<dbReference type="OrthoDB" id="9812438at2"/>
<dbReference type="InterPro" id="IPR000644">
    <property type="entry name" value="CBS_dom"/>
</dbReference>
<feature type="transmembrane region" description="Helical" evidence="11">
    <location>
        <begin position="416"/>
        <end position="433"/>
    </location>
</feature>
<feature type="transmembrane region" description="Helical" evidence="11">
    <location>
        <begin position="322"/>
        <end position="345"/>
    </location>
</feature>
<dbReference type="Gene3D" id="3.10.580.10">
    <property type="entry name" value="CBS-domain"/>
    <property type="match status" value="1"/>
</dbReference>
<keyword evidence="14" id="KW-1185">Reference proteome</keyword>
<evidence type="ECO:0000313" key="14">
    <source>
        <dbReference type="Proteomes" id="UP000092967"/>
    </source>
</evidence>
<dbReference type="InterPro" id="IPR050368">
    <property type="entry name" value="ClC-type_chloride_channel"/>
</dbReference>
<keyword evidence="8" id="KW-0868">Chloride</keyword>
<feature type="transmembrane region" description="Helical" evidence="11">
    <location>
        <begin position="25"/>
        <end position="47"/>
    </location>
</feature>